<keyword evidence="1" id="KW-0812">Transmembrane</keyword>
<evidence type="ECO:0000256" key="1">
    <source>
        <dbReference type="SAM" id="Phobius"/>
    </source>
</evidence>
<dbReference type="GeneID" id="23862592"/>
<dbReference type="RefSeq" id="XP_011774738.1">
    <property type="nucleotide sequence ID" value="XM_011776436.1"/>
</dbReference>
<dbReference type="Proteomes" id="UP000002316">
    <property type="component" value="Chromosome 7"/>
</dbReference>
<reference evidence="3" key="1">
    <citation type="journal article" date="2010" name="PLoS Negl. Trop. Dis.">
        <title>The genome sequence of Trypanosoma brucei gambiense, causative agent of chronic human african trypanosomiasis.</title>
        <authorList>
            <person name="Jackson A.P."/>
            <person name="Sanders M."/>
            <person name="Berry A."/>
            <person name="McQuillan J."/>
            <person name="Aslett M.A."/>
            <person name="Quail M.A."/>
            <person name="Chukualim B."/>
            <person name="Capewell P."/>
            <person name="MacLeod A."/>
            <person name="Melville S.E."/>
            <person name="Gibson W."/>
            <person name="Barry J.D."/>
            <person name="Berriman M."/>
            <person name="Hertz-Fowler C."/>
        </authorList>
    </citation>
    <scope>NUCLEOTIDE SEQUENCE [LARGE SCALE GENOMIC DNA]</scope>
    <source>
        <strain evidence="3">MHOM/CI/86/DAL972</strain>
    </source>
</reference>
<evidence type="ECO:0000313" key="2">
    <source>
        <dbReference type="EMBL" id="CBH12457.1"/>
    </source>
</evidence>
<gene>
    <name evidence="2" type="ORF">TbgDal_VII3920</name>
</gene>
<evidence type="ECO:0008006" key="4">
    <source>
        <dbReference type="Google" id="ProtNLM"/>
    </source>
</evidence>
<evidence type="ECO:0000313" key="3">
    <source>
        <dbReference type="Proteomes" id="UP000002316"/>
    </source>
</evidence>
<accession>C9ZSS3</accession>
<name>C9ZSS3_TRYB9</name>
<keyword evidence="1" id="KW-1133">Transmembrane helix</keyword>
<proteinExistence type="predicted"/>
<dbReference type="KEGG" id="tbg:TbgDal_VII3920"/>
<keyword evidence="1" id="KW-0472">Membrane</keyword>
<organism evidence="2 3">
    <name type="scientific">Trypanosoma brucei gambiense (strain MHOM/CI/86/DAL972)</name>
    <dbReference type="NCBI Taxonomy" id="679716"/>
    <lineage>
        <taxon>Eukaryota</taxon>
        <taxon>Discoba</taxon>
        <taxon>Euglenozoa</taxon>
        <taxon>Kinetoplastea</taxon>
        <taxon>Metakinetoplastina</taxon>
        <taxon>Trypanosomatida</taxon>
        <taxon>Trypanosomatidae</taxon>
        <taxon>Trypanosoma</taxon>
    </lineage>
</organism>
<feature type="transmembrane region" description="Helical" evidence="1">
    <location>
        <begin position="7"/>
        <end position="29"/>
    </location>
</feature>
<sequence>MRLPFLHLFLFFLANTFVLLFPFLLFFRFLPKMSLGFEVNITNTSSMRLLFSLFLFLFLKAFIFVWGFSMMATQYRFISFIFLKHLTPASGEDTVKKKVYIYIYLRAHLPLLLNSRSVKCHFPFQQSAGA</sequence>
<feature type="transmembrane region" description="Helical" evidence="1">
    <location>
        <begin position="49"/>
        <end position="68"/>
    </location>
</feature>
<protein>
    <recommendedName>
        <fullName evidence="4">T. brucei spp.-specific protein</fullName>
    </recommendedName>
</protein>
<dbReference type="AlphaFoldDB" id="C9ZSS3"/>
<dbReference type="EMBL" id="FN554970">
    <property type="protein sequence ID" value="CBH12457.1"/>
    <property type="molecule type" value="Genomic_DNA"/>
</dbReference>